<proteinExistence type="predicted"/>
<dbReference type="Gene3D" id="2.40.70.10">
    <property type="entry name" value="Acid Proteases"/>
    <property type="match status" value="1"/>
</dbReference>
<feature type="signal peptide" evidence="1">
    <location>
        <begin position="1"/>
        <end position="20"/>
    </location>
</feature>
<feature type="chain" id="PRO_5046505751" evidence="1">
    <location>
        <begin position="21"/>
        <end position="191"/>
    </location>
</feature>
<dbReference type="EMBL" id="JALKII010000002">
    <property type="protein sequence ID" value="MCK0537156.1"/>
    <property type="molecule type" value="Genomic_DNA"/>
</dbReference>
<dbReference type="Proteomes" id="UP001165524">
    <property type="component" value="Unassembled WGS sequence"/>
</dbReference>
<evidence type="ECO:0000256" key="1">
    <source>
        <dbReference type="SAM" id="SignalP"/>
    </source>
</evidence>
<dbReference type="SUPFAM" id="SSF50630">
    <property type="entry name" value="Acid proteases"/>
    <property type="match status" value="1"/>
</dbReference>
<dbReference type="PANTHER" id="PTHR38037">
    <property type="entry name" value="ZN_PROTEASE DOMAIN-CONTAINING PROTEIN"/>
    <property type="match status" value="1"/>
</dbReference>
<sequence length="191" mass="21147">MKLSQKLLLALLATPLGAMAQDAVEINHKVILGLHEEARIKELGLDIKAKLDTGAVSASLSAYDIQPVMRDGEEWVRFRLGIADDAGWRELPLDDTVRIRRRIADMDGDLTQTATSRPVVRLTVCVGEREVPMRVNLTDRRNFSYALLLGAEGLRDLRSLVDPAQAFSSGSPRCTVTLANLDDEHGEEEDR</sequence>
<comment type="caution">
    <text evidence="3">The sequence shown here is derived from an EMBL/GenBank/DDBJ whole genome shotgun (WGS) entry which is preliminary data.</text>
</comment>
<gene>
    <name evidence="3" type="ORF">MU846_05480</name>
</gene>
<name>A0ABT0E5Q2_9GAMM</name>
<evidence type="ECO:0000313" key="3">
    <source>
        <dbReference type="EMBL" id="MCK0537156.1"/>
    </source>
</evidence>
<protein>
    <submittedName>
        <fullName evidence="3">RimK/LysX family protein</fullName>
    </submittedName>
</protein>
<organism evidence="3 4">
    <name type="scientific">Alcanivorax quisquiliarum</name>
    <dbReference type="NCBI Taxonomy" id="2933565"/>
    <lineage>
        <taxon>Bacteria</taxon>
        <taxon>Pseudomonadati</taxon>
        <taxon>Pseudomonadota</taxon>
        <taxon>Gammaproteobacteria</taxon>
        <taxon>Oceanospirillales</taxon>
        <taxon>Alcanivoracaceae</taxon>
        <taxon>Alcanivorax</taxon>
    </lineage>
</organism>
<keyword evidence="1" id="KW-0732">Signal</keyword>
<evidence type="ECO:0000313" key="4">
    <source>
        <dbReference type="Proteomes" id="UP001165524"/>
    </source>
</evidence>
<dbReference type="Pfam" id="PF05618">
    <property type="entry name" value="Zn_protease"/>
    <property type="match status" value="1"/>
</dbReference>
<accession>A0ABT0E5Q2</accession>
<dbReference type="RefSeq" id="WP_246949903.1">
    <property type="nucleotide sequence ID" value="NZ_JALKII010000002.1"/>
</dbReference>
<dbReference type="PANTHER" id="PTHR38037:SF2">
    <property type="entry name" value="ATP-DEPENDENT ZINC PROTEASE DOMAIN-CONTAINING PROTEIN-RELATED"/>
    <property type="match status" value="1"/>
</dbReference>
<reference evidence="3" key="1">
    <citation type="submission" date="2022-04" db="EMBL/GenBank/DDBJ databases">
        <title>Alcanivorax sp. CY1518 draft genome sequence.</title>
        <authorList>
            <person name="Zhao G."/>
            <person name="An M."/>
        </authorList>
    </citation>
    <scope>NUCLEOTIDE SEQUENCE</scope>
    <source>
        <strain evidence="3">CY1518</strain>
    </source>
</reference>
<dbReference type="InterPro" id="IPR021109">
    <property type="entry name" value="Peptidase_aspartic_dom_sf"/>
</dbReference>
<evidence type="ECO:0000259" key="2">
    <source>
        <dbReference type="Pfam" id="PF05618"/>
    </source>
</evidence>
<dbReference type="InterPro" id="IPR008503">
    <property type="entry name" value="Asp_endopeptidase"/>
</dbReference>
<feature type="domain" description="Retropepsin-like aspartic endopeptidase" evidence="2">
    <location>
        <begin position="31"/>
        <end position="168"/>
    </location>
</feature>
<keyword evidence="4" id="KW-1185">Reference proteome</keyword>